<dbReference type="Proteomes" id="UP001604277">
    <property type="component" value="Unassembled WGS sequence"/>
</dbReference>
<sequence length="176" mass="19484">METTSQRISMLSSSTVYTVSCDLESGNTEFRTIDELISGGEHKSGKDSIPAKIEALVDWEVLFKVQVRHQNINFPKVAYTVTRVTKDADMISKYVKNNGNHYSDIISKIEKTEVDDEKFHCQHLLLGVCLIINVSSSSDDVTTSIKKSTTIDHSGNMHEGSVTKRSRAGELSSNVA</sequence>
<evidence type="ECO:0000313" key="3">
    <source>
        <dbReference type="Proteomes" id="UP001604277"/>
    </source>
</evidence>
<evidence type="ECO:0000256" key="1">
    <source>
        <dbReference type="SAM" id="MobiDB-lite"/>
    </source>
</evidence>
<proteinExistence type="predicted"/>
<feature type="region of interest" description="Disordered" evidence="1">
    <location>
        <begin position="149"/>
        <end position="176"/>
    </location>
</feature>
<dbReference type="AlphaFoldDB" id="A0ABD1QS24"/>
<protein>
    <submittedName>
        <fullName evidence="2">Uncharacterized protein</fullName>
    </submittedName>
</protein>
<reference evidence="3" key="1">
    <citation type="submission" date="2024-07" db="EMBL/GenBank/DDBJ databases">
        <title>Two chromosome-level genome assemblies of Korean endemic species Abeliophyllum distichum and Forsythia ovata (Oleaceae).</title>
        <authorList>
            <person name="Jang H."/>
        </authorList>
    </citation>
    <scope>NUCLEOTIDE SEQUENCE [LARGE SCALE GENOMIC DNA]</scope>
</reference>
<organism evidence="2 3">
    <name type="scientific">Forsythia ovata</name>
    <dbReference type="NCBI Taxonomy" id="205694"/>
    <lineage>
        <taxon>Eukaryota</taxon>
        <taxon>Viridiplantae</taxon>
        <taxon>Streptophyta</taxon>
        <taxon>Embryophyta</taxon>
        <taxon>Tracheophyta</taxon>
        <taxon>Spermatophyta</taxon>
        <taxon>Magnoliopsida</taxon>
        <taxon>eudicotyledons</taxon>
        <taxon>Gunneridae</taxon>
        <taxon>Pentapetalae</taxon>
        <taxon>asterids</taxon>
        <taxon>lamiids</taxon>
        <taxon>Lamiales</taxon>
        <taxon>Oleaceae</taxon>
        <taxon>Forsythieae</taxon>
        <taxon>Forsythia</taxon>
    </lineage>
</organism>
<accession>A0ABD1QS24</accession>
<name>A0ABD1QS24_9LAMI</name>
<keyword evidence="3" id="KW-1185">Reference proteome</keyword>
<comment type="caution">
    <text evidence="2">The sequence shown here is derived from an EMBL/GenBank/DDBJ whole genome shotgun (WGS) entry which is preliminary data.</text>
</comment>
<gene>
    <name evidence="2" type="ORF">Fot_48029</name>
</gene>
<evidence type="ECO:0000313" key="2">
    <source>
        <dbReference type="EMBL" id="KAL2479015.1"/>
    </source>
</evidence>
<dbReference type="EMBL" id="JBFOLJ010000014">
    <property type="protein sequence ID" value="KAL2479015.1"/>
    <property type="molecule type" value="Genomic_DNA"/>
</dbReference>